<gene>
    <name evidence="1" type="ORF">FHS57_003571</name>
</gene>
<accession>A0A7W5ZPY8</accession>
<protein>
    <submittedName>
        <fullName evidence="1">Uncharacterized protein</fullName>
    </submittedName>
</protein>
<dbReference type="Proteomes" id="UP000541352">
    <property type="component" value="Unassembled WGS sequence"/>
</dbReference>
<organism evidence="1 2">
    <name type="scientific">Runella defluvii</name>
    <dbReference type="NCBI Taxonomy" id="370973"/>
    <lineage>
        <taxon>Bacteria</taxon>
        <taxon>Pseudomonadati</taxon>
        <taxon>Bacteroidota</taxon>
        <taxon>Cytophagia</taxon>
        <taxon>Cytophagales</taxon>
        <taxon>Spirosomataceae</taxon>
        <taxon>Runella</taxon>
    </lineage>
</organism>
<evidence type="ECO:0000313" key="1">
    <source>
        <dbReference type="EMBL" id="MBB3839562.1"/>
    </source>
</evidence>
<keyword evidence="2" id="KW-1185">Reference proteome</keyword>
<name>A0A7W5ZPY8_9BACT</name>
<dbReference type="RefSeq" id="WP_183975944.1">
    <property type="nucleotide sequence ID" value="NZ_JACIBY010000007.1"/>
</dbReference>
<reference evidence="1 2" key="1">
    <citation type="submission" date="2020-08" db="EMBL/GenBank/DDBJ databases">
        <title>Genomic Encyclopedia of Type Strains, Phase IV (KMG-IV): sequencing the most valuable type-strain genomes for metagenomic binning, comparative biology and taxonomic classification.</title>
        <authorList>
            <person name="Goeker M."/>
        </authorList>
    </citation>
    <scope>NUCLEOTIDE SEQUENCE [LARGE SCALE GENOMIC DNA]</scope>
    <source>
        <strain evidence="1 2">DSM 17976</strain>
    </source>
</reference>
<proteinExistence type="predicted"/>
<comment type="caution">
    <text evidence="1">The sequence shown here is derived from an EMBL/GenBank/DDBJ whole genome shotgun (WGS) entry which is preliminary data.</text>
</comment>
<evidence type="ECO:0000313" key="2">
    <source>
        <dbReference type="Proteomes" id="UP000541352"/>
    </source>
</evidence>
<sequence length="238" mass="28001">MRKLNHNWLTEGLIDFEYKKYVLKAYLQGVNSQFDEHKLYPYLPEVEKHFKLSAQLRQSKKQFLASFRKRIVGVDVQKMEFLYEQVAQSEEMTEIDSILDYSLPLFQKTLTRGQDQSEDIASKLVFTPVGIMPLYLKEGYLFIYRTTQKATDIFQYNVRLFESSEEQTIKTKYIESVPKNVANTFENLKLTLIQKRRELPNPATYLVESPIDYPVQETLLPLAKQMVYRVVCQPEKSA</sequence>
<dbReference type="EMBL" id="JACIBY010000007">
    <property type="protein sequence ID" value="MBB3839562.1"/>
    <property type="molecule type" value="Genomic_DNA"/>
</dbReference>
<dbReference type="AlphaFoldDB" id="A0A7W5ZPY8"/>